<dbReference type="OMA" id="FERERMN"/>
<comment type="caution">
    <text evidence="9">The sequence shown here is derived from an EMBL/GenBank/DDBJ whole genome shotgun (WGS) entry which is preliminary data.</text>
</comment>
<reference evidence="9 10" key="1">
    <citation type="submission" date="2016-10" db="EMBL/GenBank/DDBJ databases">
        <authorList>
            <person name="Varghese N."/>
            <person name="Submissions S."/>
        </authorList>
    </citation>
    <scope>NUCLEOTIDE SEQUENCE [LARGE SCALE GENOMIC DNA]</scope>
    <source>
        <strain evidence="9 10">WCC6</strain>
    </source>
</reference>
<dbReference type="PRINTS" id="PR01837">
    <property type="entry name" value="MGTCSAPBPROT"/>
</dbReference>
<comment type="similarity">
    <text evidence="2">Belongs to the MgtC/SapB family.</text>
</comment>
<dbReference type="Pfam" id="PF02308">
    <property type="entry name" value="MgtC"/>
    <property type="match status" value="1"/>
</dbReference>
<evidence type="ECO:0000256" key="2">
    <source>
        <dbReference type="ARBA" id="ARBA00009298"/>
    </source>
</evidence>
<proteinExistence type="inferred from homology"/>
<evidence type="ECO:0000256" key="6">
    <source>
        <dbReference type="ARBA" id="ARBA00023136"/>
    </source>
</evidence>
<dbReference type="GO" id="GO:0005886">
    <property type="term" value="C:plasma membrane"/>
    <property type="evidence" value="ECO:0007669"/>
    <property type="project" value="UniProtKB-SubCell"/>
</dbReference>
<keyword evidence="4 7" id="KW-0812">Transmembrane</keyword>
<feature type="transmembrane region" description="Helical" evidence="7">
    <location>
        <begin position="99"/>
        <end position="132"/>
    </location>
</feature>
<dbReference type="InterPro" id="IPR049177">
    <property type="entry name" value="MgtC_SapB_SrpB_YhiD_N"/>
</dbReference>
<dbReference type="GeneID" id="78335066"/>
<dbReference type="Proteomes" id="UP000182379">
    <property type="component" value="Unassembled WGS sequence"/>
</dbReference>
<dbReference type="RefSeq" id="WP_012938716.1">
    <property type="nucleotide sequence ID" value="NZ_CALAKB010000025.1"/>
</dbReference>
<gene>
    <name evidence="9" type="ORF">SAMN05216495_101111</name>
</gene>
<dbReference type="InterPro" id="IPR003416">
    <property type="entry name" value="MgtC/SapB/SrpB/YhiD_fam"/>
</dbReference>
<evidence type="ECO:0000256" key="3">
    <source>
        <dbReference type="ARBA" id="ARBA00022475"/>
    </source>
</evidence>
<evidence type="ECO:0000313" key="10">
    <source>
        <dbReference type="Proteomes" id="UP000182379"/>
    </source>
</evidence>
<dbReference type="PANTHER" id="PTHR33778:SF1">
    <property type="entry name" value="MAGNESIUM TRANSPORTER YHID-RELATED"/>
    <property type="match status" value="1"/>
</dbReference>
<evidence type="ECO:0000256" key="1">
    <source>
        <dbReference type="ARBA" id="ARBA00004651"/>
    </source>
</evidence>
<accession>A0A1H2T5I7</accession>
<evidence type="ECO:0000313" key="9">
    <source>
        <dbReference type="EMBL" id="SDW38549.1"/>
    </source>
</evidence>
<dbReference type="PANTHER" id="PTHR33778">
    <property type="entry name" value="PROTEIN MGTC"/>
    <property type="match status" value="1"/>
</dbReference>
<evidence type="ECO:0000259" key="8">
    <source>
        <dbReference type="Pfam" id="PF02308"/>
    </source>
</evidence>
<evidence type="ECO:0000256" key="5">
    <source>
        <dbReference type="ARBA" id="ARBA00022989"/>
    </source>
</evidence>
<keyword evidence="3" id="KW-1003">Cell membrane</keyword>
<protein>
    <submittedName>
        <fullName evidence="9">Putative Mg2+ transporter-C (MgtC) family protein</fullName>
    </submittedName>
</protein>
<organism evidence="9 10">
    <name type="scientific">Acidaminococcus fermentans</name>
    <dbReference type="NCBI Taxonomy" id="905"/>
    <lineage>
        <taxon>Bacteria</taxon>
        <taxon>Bacillati</taxon>
        <taxon>Bacillota</taxon>
        <taxon>Negativicutes</taxon>
        <taxon>Acidaminococcales</taxon>
        <taxon>Acidaminococcaceae</taxon>
        <taxon>Acidaminococcus</taxon>
    </lineage>
</organism>
<dbReference type="AlphaFoldDB" id="A0A1H2T5I7"/>
<feature type="domain" description="MgtC/SapB/SrpB/YhiD N-terminal" evidence="8">
    <location>
        <begin position="13"/>
        <end position="138"/>
    </location>
</feature>
<feature type="transmembrane region" description="Helical" evidence="7">
    <location>
        <begin position="69"/>
        <end position="87"/>
    </location>
</feature>
<name>A0A1H2T5I7_ACIFE</name>
<keyword evidence="5 7" id="KW-1133">Transmembrane helix</keyword>
<feature type="transmembrane region" description="Helical" evidence="7">
    <location>
        <begin position="40"/>
        <end position="57"/>
    </location>
</feature>
<comment type="subcellular location">
    <subcellularLocation>
        <location evidence="1">Cell membrane</location>
        <topology evidence="1">Multi-pass membrane protein</topology>
    </subcellularLocation>
</comment>
<evidence type="ECO:0000256" key="7">
    <source>
        <dbReference type="SAM" id="Phobius"/>
    </source>
</evidence>
<keyword evidence="6 7" id="KW-0472">Membrane</keyword>
<sequence length="225" mass="24158">MENEMLAQMTLRILLAAFLGGLIGLERSSGDRPAGLRTHVLVATGSALLMVVSIYGIDGHPQYRDPSRIASQVVSGIGFLGAGTILHEGLTVKGLTTAASLWIVSAIGLTVGCGMLAVGIFTTVITLVTLIMIRGLEKKVLPTGKATRCKLHVVLDKNPDSMMDVMDFLQERNIKTRILGIHNDPQRNVIEVDLAVKIGKYYNANTIISGLESTKTVQHVALVDE</sequence>
<dbReference type="EMBL" id="FNOP01000001">
    <property type="protein sequence ID" value="SDW38549.1"/>
    <property type="molecule type" value="Genomic_DNA"/>
</dbReference>
<evidence type="ECO:0000256" key="4">
    <source>
        <dbReference type="ARBA" id="ARBA00022692"/>
    </source>
</evidence>